<feature type="signal peptide" evidence="5">
    <location>
        <begin position="1"/>
        <end position="21"/>
    </location>
</feature>
<dbReference type="SUPFAM" id="SSF63712">
    <property type="entry name" value="Nicotinic receptor ligand binding domain-like"/>
    <property type="match status" value="1"/>
</dbReference>
<reference evidence="8 9" key="1">
    <citation type="submission" date="2024-02" db="EMBL/GenBank/DDBJ databases">
        <title>Chromosome-scale genome assembly of the rough periwinkle Littorina saxatilis.</title>
        <authorList>
            <person name="De Jode A."/>
            <person name="Faria R."/>
            <person name="Formenti G."/>
            <person name="Sims Y."/>
            <person name="Smith T.P."/>
            <person name="Tracey A."/>
            <person name="Wood J.M.D."/>
            <person name="Zagrodzka Z.B."/>
            <person name="Johannesson K."/>
            <person name="Butlin R.K."/>
            <person name="Leder E.H."/>
        </authorList>
    </citation>
    <scope>NUCLEOTIDE SEQUENCE [LARGE SCALE GENOMIC DNA]</scope>
    <source>
        <strain evidence="8">Snail1</strain>
        <tissue evidence="8">Muscle</tissue>
    </source>
</reference>
<dbReference type="InterPro" id="IPR006202">
    <property type="entry name" value="Neur_chan_lig-bd"/>
</dbReference>
<dbReference type="InterPro" id="IPR006029">
    <property type="entry name" value="Neurotrans-gated_channel_TM"/>
</dbReference>
<evidence type="ECO:0000256" key="5">
    <source>
        <dbReference type="RuleBase" id="RU000687"/>
    </source>
</evidence>
<organism evidence="8 9">
    <name type="scientific">Littorina saxatilis</name>
    <dbReference type="NCBI Taxonomy" id="31220"/>
    <lineage>
        <taxon>Eukaryota</taxon>
        <taxon>Metazoa</taxon>
        <taxon>Spiralia</taxon>
        <taxon>Lophotrochozoa</taxon>
        <taxon>Mollusca</taxon>
        <taxon>Gastropoda</taxon>
        <taxon>Caenogastropoda</taxon>
        <taxon>Littorinimorpha</taxon>
        <taxon>Littorinoidea</taxon>
        <taxon>Littorinidae</taxon>
        <taxon>Littorina</taxon>
    </lineage>
</organism>
<comment type="similarity">
    <text evidence="5">Belongs to the ligand-gated ion channel (TC 1.A.9) family.</text>
</comment>
<evidence type="ECO:0000313" key="8">
    <source>
        <dbReference type="EMBL" id="KAK7108947.1"/>
    </source>
</evidence>
<evidence type="ECO:0000259" key="7">
    <source>
        <dbReference type="Pfam" id="PF02932"/>
    </source>
</evidence>
<dbReference type="AlphaFoldDB" id="A0AAN9GHS4"/>
<dbReference type="CDD" id="cd19051">
    <property type="entry name" value="LGIC_TM_cation"/>
    <property type="match status" value="1"/>
</dbReference>
<dbReference type="PANTHER" id="PTHR18945">
    <property type="entry name" value="NEUROTRANSMITTER GATED ION CHANNEL"/>
    <property type="match status" value="1"/>
</dbReference>
<dbReference type="Pfam" id="PF02931">
    <property type="entry name" value="Neur_chan_LBD"/>
    <property type="match status" value="1"/>
</dbReference>
<evidence type="ECO:0000256" key="3">
    <source>
        <dbReference type="ARBA" id="ARBA00022989"/>
    </source>
</evidence>
<feature type="transmembrane region" description="Helical" evidence="5">
    <location>
        <begin position="415"/>
        <end position="435"/>
    </location>
</feature>
<dbReference type="Proteomes" id="UP001374579">
    <property type="component" value="Unassembled WGS sequence"/>
</dbReference>
<feature type="transmembrane region" description="Helical" evidence="5">
    <location>
        <begin position="294"/>
        <end position="317"/>
    </location>
</feature>
<dbReference type="PROSITE" id="PS00236">
    <property type="entry name" value="NEUROTR_ION_CHANNEL"/>
    <property type="match status" value="1"/>
</dbReference>
<keyword evidence="9" id="KW-1185">Reference proteome</keyword>
<dbReference type="InterPro" id="IPR018000">
    <property type="entry name" value="Neurotransmitter_ion_chnl_CS"/>
</dbReference>
<evidence type="ECO:0000313" key="9">
    <source>
        <dbReference type="Proteomes" id="UP001374579"/>
    </source>
</evidence>
<dbReference type="SUPFAM" id="SSF90112">
    <property type="entry name" value="Neurotransmitter-gated ion-channel transmembrane pore"/>
    <property type="match status" value="1"/>
</dbReference>
<dbReference type="PRINTS" id="PR00252">
    <property type="entry name" value="NRIONCHANNEL"/>
</dbReference>
<keyword evidence="5" id="KW-0407">Ion channel</keyword>
<dbReference type="InterPro" id="IPR006201">
    <property type="entry name" value="Neur_channel"/>
</dbReference>
<dbReference type="Gene3D" id="1.20.58.390">
    <property type="entry name" value="Neurotransmitter-gated ion-channel transmembrane domain"/>
    <property type="match status" value="1"/>
</dbReference>
<protein>
    <submittedName>
        <fullName evidence="8">Uncharacterized protein</fullName>
    </submittedName>
</protein>
<dbReference type="Gene3D" id="2.70.170.10">
    <property type="entry name" value="Neurotransmitter-gated ion-channel ligand-binding domain"/>
    <property type="match status" value="1"/>
</dbReference>
<sequence>MKPSRISAVLFALYFLPLCTCQSAEDITRLLQDKQTIDPRVRPVKDAANTITVVTVSFHLMSILKLDTVEQKLVSNGWLDVRWSNEYMVWDPAQYGYAYVVTPDPDQIWRPGLSVLNTMKEMKPIGEEYVTMMSNYNGDTIWYPAERFETFCRVDVTYFPFDIQTCEWKMFVWGADLSSTDLRPLLPTIDFDTYVVNGEWEVLSTKAWRQVEGNDAGNITNLYYQIVIRRRPSLLALTVLLPVVVLALVNIFVFTVPSEAGERLAYSMTSLLSFGVFMSFILDYMPSSTENLSIIAVNLSSLLMLSAVHVLLCILSLRLFHRDNVKHPVSPTLHSLIICLEMLLCLDPPVKNKVSDISDMSLFENATVGHNDAAQSKGVKGKLDKWAMTRKQKQAAYSDPKEMTWRRVSRSLDKLLFRFFLCLLLASNGGVWTVMINNYYHYS</sequence>
<keyword evidence="3 5" id="KW-1133">Transmembrane helix</keyword>
<dbReference type="CDD" id="cd18989">
    <property type="entry name" value="LGIC_ECD_cation"/>
    <property type="match status" value="1"/>
</dbReference>
<feature type="chain" id="PRO_5042665617" evidence="5">
    <location>
        <begin position="22"/>
        <end position="443"/>
    </location>
</feature>
<dbReference type="FunFam" id="2.70.170.10:FF:000028">
    <property type="entry name" value="AcetylCholine Receptor"/>
    <property type="match status" value="1"/>
</dbReference>
<keyword evidence="4 5" id="KW-0472">Membrane</keyword>
<feature type="transmembrane region" description="Helical" evidence="5">
    <location>
        <begin position="234"/>
        <end position="257"/>
    </location>
</feature>
<feature type="domain" description="Neurotransmitter-gated ion-channel transmembrane" evidence="7">
    <location>
        <begin position="240"/>
        <end position="356"/>
    </location>
</feature>
<dbReference type="InterPro" id="IPR036719">
    <property type="entry name" value="Neuro-gated_channel_TM_sf"/>
</dbReference>
<evidence type="ECO:0000256" key="1">
    <source>
        <dbReference type="ARBA" id="ARBA00004141"/>
    </source>
</evidence>
<proteinExistence type="inferred from homology"/>
<feature type="transmembrane region" description="Helical" evidence="5">
    <location>
        <begin position="264"/>
        <end position="282"/>
    </location>
</feature>
<dbReference type="GO" id="GO:0016020">
    <property type="term" value="C:membrane"/>
    <property type="evidence" value="ECO:0007669"/>
    <property type="project" value="UniProtKB-SubCell"/>
</dbReference>
<keyword evidence="5" id="KW-0732">Signal</keyword>
<comment type="caution">
    <text evidence="8">The sequence shown here is derived from an EMBL/GenBank/DDBJ whole genome shotgun (WGS) entry which is preliminary data.</text>
</comment>
<keyword evidence="2 5" id="KW-0812">Transmembrane</keyword>
<feature type="domain" description="Neurotransmitter-gated ion-channel ligand-binding" evidence="6">
    <location>
        <begin position="33"/>
        <end position="232"/>
    </location>
</feature>
<dbReference type="GO" id="GO:0004888">
    <property type="term" value="F:transmembrane signaling receptor activity"/>
    <property type="evidence" value="ECO:0007669"/>
    <property type="project" value="InterPro"/>
</dbReference>
<dbReference type="Pfam" id="PF02932">
    <property type="entry name" value="Neur_chan_memb"/>
    <property type="match status" value="1"/>
</dbReference>
<dbReference type="InterPro" id="IPR038050">
    <property type="entry name" value="Neuro_actylchol_rec"/>
</dbReference>
<dbReference type="InterPro" id="IPR036734">
    <property type="entry name" value="Neur_chan_lig-bd_sf"/>
</dbReference>
<dbReference type="EMBL" id="JBAMIC010000003">
    <property type="protein sequence ID" value="KAK7108947.1"/>
    <property type="molecule type" value="Genomic_DNA"/>
</dbReference>
<dbReference type="GO" id="GO:0005230">
    <property type="term" value="F:extracellular ligand-gated monoatomic ion channel activity"/>
    <property type="evidence" value="ECO:0007669"/>
    <property type="project" value="InterPro"/>
</dbReference>
<keyword evidence="5" id="KW-0813">Transport</keyword>
<keyword evidence="5" id="KW-0406">Ion transport</keyword>
<gene>
    <name evidence="8" type="ORF">V1264_013080</name>
</gene>
<name>A0AAN9GHS4_9CAEN</name>
<comment type="subcellular location">
    <subcellularLocation>
        <location evidence="1">Membrane</location>
        <topology evidence="1">Multi-pass membrane protein</topology>
    </subcellularLocation>
</comment>
<evidence type="ECO:0000256" key="4">
    <source>
        <dbReference type="ARBA" id="ARBA00023136"/>
    </source>
</evidence>
<evidence type="ECO:0000256" key="2">
    <source>
        <dbReference type="ARBA" id="ARBA00022692"/>
    </source>
</evidence>
<evidence type="ECO:0000259" key="6">
    <source>
        <dbReference type="Pfam" id="PF02931"/>
    </source>
</evidence>
<accession>A0AAN9GHS4</accession>